<dbReference type="AlphaFoldDB" id="A0A7D9HTH2"/>
<comment type="similarity">
    <text evidence="2">Belongs to the SLX9 family.</text>
</comment>
<reference evidence="5" key="1">
    <citation type="submission" date="2020-04" db="EMBL/GenBank/DDBJ databases">
        <authorList>
            <person name="Alioto T."/>
            <person name="Alioto T."/>
            <person name="Gomez Garrido J."/>
        </authorList>
    </citation>
    <scope>NUCLEOTIDE SEQUENCE</scope>
    <source>
        <strain evidence="5">A484AB</strain>
    </source>
</reference>
<comment type="caution">
    <text evidence="5">The sequence shown here is derived from an EMBL/GenBank/DDBJ whole genome shotgun (WGS) entry which is preliminary data.</text>
</comment>
<dbReference type="OrthoDB" id="18703at2759"/>
<keyword evidence="6" id="KW-1185">Reference proteome</keyword>
<dbReference type="InterPro" id="IPR028160">
    <property type="entry name" value="Slx9-like"/>
</dbReference>
<evidence type="ECO:0000256" key="2">
    <source>
        <dbReference type="ARBA" id="ARBA00011022"/>
    </source>
</evidence>
<organism evidence="5 6">
    <name type="scientific">Paramuricea clavata</name>
    <name type="common">Red gorgonian</name>
    <name type="synonym">Violescent sea-whip</name>
    <dbReference type="NCBI Taxonomy" id="317549"/>
    <lineage>
        <taxon>Eukaryota</taxon>
        <taxon>Metazoa</taxon>
        <taxon>Cnidaria</taxon>
        <taxon>Anthozoa</taxon>
        <taxon>Octocorallia</taxon>
        <taxon>Malacalcyonacea</taxon>
        <taxon>Plexauridae</taxon>
        <taxon>Paramuricea</taxon>
    </lineage>
</organism>
<dbReference type="PANTHER" id="PTHR31109:SF2">
    <property type="entry name" value="RIBOSOME BIOGENESIS PROTEIN SLX9 HOMOLOG"/>
    <property type="match status" value="1"/>
</dbReference>
<evidence type="ECO:0000256" key="1">
    <source>
        <dbReference type="ARBA" id="ARBA00004604"/>
    </source>
</evidence>
<feature type="compositionally biased region" description="Basic residues" evidence="4">
    <location>
        <begin position="136"/>
        <end position="148"/>
    </location>
</feature>
<evidence type="ECO:0000313" key="6">
    <source>
        <dbReference type="Proteomes" id="UP001152795"/>
    </source>
</evidence>
<comment type="subcellular location">
    <subcellularLocation>
        <location evidence="1">Nucleus</location>
        <location evidence="1">Nucleolus</location>
    </subcellularLocation>
</comment>
<dbReference type="EMBL" id="CACRXK020001612">
    <property type="protein sequence ID" value="CAB3990158.1"/>
    <property type="molecule type" value="Genomic_DNA"/>
</dbReference>
<protein>
    <submittedName>
        <fullName evidence="5">Uncharacterized protein</fullName>
    </submittedName>
</protein>
<dbReference type="GO" id="GO:0000462">
    <property type="term" value="P:maturation of SSU-rRNA from tricistronic rRNA transcript (SSU-rRNA, 5.8S rRNA, LSU-rRNA)"/>
    <property type="evidence" value="ECO:0007669"/>
    <property type="project" value="InterPro"/>
</dbReference>
<accession>A0A7D9HTH2</accession>
<dbReference type="GO" id="GO:0030686">
    <property type="term" value="C:90S preribosome"/>
    <property type="evidence" value="ECO:0007669"/>
    <property type="project" value="InterPro"/>
</dbReference>
<dbReference type="GO" id="GO:0030688">
    <property type="term" value="C:preribosome, small subunit precursor"/>
    <property type="evidence" value="ECO:0007669"/>
    <property type="project" value="InterPro"/>
</dbReference>
<dbReference type="GO" id="GO:0005730">
    <property type="term" value="C:nucleolus"/>
    <property type="evidence" value="ECO:0007669"/>
    <property type="project" value="UniProtKB-SubCell"/>
</dbReference>
<keyword evidence="3" id="KW-0539">Nucleus</keyword>
<dbReference type="PANTHER" id="PTHR31109">
    <property type="entry name" value="PROTEIN FAM207A"/>
    <property type="match status" value="1"/>
</dbReference>
<sequence length="199" mass="22967">MGKIRRVRTKRHIEAVKNKTSEDNSNTTEFLPNESNLPALFPVNNLFELAQENAKIDDATDVAQESGKINTEEKLTAKKDKRKLRHEKFLKKLHTSKTVEESCKATKKRQKTVITGDLNPLTQALLDIDKLPVIKPNKKKRRNTKKQNKSTSSERKRLNAQMSDMERFQQVLRHPSFKSNPLLTIDEHVRNVIKNQTDS</sequence>
<evidence type="ECO:0000256" key="4">
    <source>
        <dbReference type="SAM" id="MobiDB-lite"/>
    </source>
</evidence>
<evidence type="ECO:0000313" key="5">
    <source>
        <dbReference type="EMBL" id="CAB3990158.1"/>
    </source>
</evidence>
<proteinExistence type="inferred from homology"/>
<dbReference type="Proteomes" id="UP001152795">
    <property type="component" value="Unassembled WGS sequence"/>
</dbReference>
<name>A0A7D9HTH2_PARCT</name>
<dbReference type="Pfam" id="PF15341">
    <property type="entry name" value="SLX9"/>
    <property type="match status" value="1"/>
</dbReference>
<gene>
    <name evidence="5" type="ORF">PACLA_8A072330</name>
</gene>
<feature type="region of interest" description="Disordered" evidence="4">
    <location>
        <begin position="134"/>
        <end position="168"/>
    </location>
</feature>
<evidence type="ECO:0000256" key="3">
    <source>
        <dbReference type="ARBA" id="ARBA00023242"/>
    </source>
</evidence>